<dbReference type="Gene3D" id="2.40.70.10">
    <property type="entry name" value="Acid Proteases"/>
    <property type="match status" value="2"/>
</dbReference>
<dbReference type="InterPro" id="IPR001969">
    <property type="entry name" value="Aspartic_peptidase_AS"/>
</dbReference>
<comment type="similarity">
    <text evidence="1 8">Belongs to the peptidase A1 family.</text>
</comment>
<keyword evidence="12" id="KW-1185">Reference proteome</keyword>
<dbReference type="PROSITE" id="PS51767">
    <property type="entry name" value="PEPTIDASE_A1"/>
    <property type="match status" value="1"/>
</dbReference>
<evidence type="ECO:0000313" key="11">
    <source>
        <dbReference type="Ensembl" id="ENSPTEP00000003887.1"/>
    </source>
</evidence>
<dbReference type="InterPro" id="IPR001461">
    <property type="entry name" value="Aspartic_peptidase_A1"/>
</dbReference>
<dbReference type="InterPro" id="IPR021109">
    <property type="entry name" value="Peptidase_aspartic_dom_sf"/>
</dbReference>
<feature type="domain" description="Peptidase A1" evidence="10">
    <location>
        <begin position="100"/>
        <end position="418"/>
    </location>
</feature>
<feature type="active site" evidence="6">
    <location>
        <position position="118"/>
    </location>
</feature>
<dbReference type="AlphaFoldDB" id="A0A8C9GNH0"/>
<organism evidence="11 12">
    <name type="scientific">Piliocolobus tephrosceles</name>
    <name type="common">Ugandan red Colobus</name>
    <dbReference type="NCBI Taxonomy" id="591936"/>
    <lineage>
        <taxon>Eukaryota</taxon>
        <taxon>Metazoa</taxon>
        <taxon>Chordata</taxon>
        <taxon>Craniata</taxon>
        <taxon>Vertebrata</taxon>
        <taxon>Euteleostomi</taxon>
        <taxon>Mammalia</taxon>
        <taxon>Eutheria</taxon>
        <taxon>Euarchontoglires</taxon>
        <taxon>Primates</taxon>
        <taxon>Haplorrhini</taxon>
        <taxon>Catarrhini</taxon>
        <taxon>Cercopithecidae</taxon>
        <taxon>Colobinae</taxon>
        <taxon>Piliocolobus</taxon>
    </lineage>
</organism>
<evidence type="ECO:0000256" key="8">
    <source>
        <dbReference type="RuleBase" id="RU000454"/>
    </source>
</evidence>
<dbReference type="FunFam" id="2.40.70.10:FF:000115">
    <property type="entry name" value="Lysosomal aspartic protease"/>
    <property type="match status" value="1"/>
</dbReference>
<name>A0A8C9GNH0_9PRIM</name>
<feature type="compositionally biased region" description="Acidic residues" evidence="9">
    <location>
        <begin position="47"/>
        <end position="62"/>
    </location>
</feature>
<dbReference type="PANTHER" id="PTHR47966">
    <property type="entry name" value="BETA-SITE APP-CLEAVING ENZYME, ISOFORM A-RELATED"/>
    <property type="match status" value="1"/>
</dbReference>
<keyword evidence="2 8" id="KW-0645">Protease</keyword>
<reference evidence="11" key="2">
    <citation type="submission" date="2025-09" db="UniProtKB">
        <authorList>
            <consortium name="Ensembl"/>
        </authorList>
    </citation>
    <scope>IDENTIFICATION</scope>
</reference>
<keyword evidence="3 8" id="KW-0064">Aspartyl protease</keyword>
<keyword evidence="5" id="KW-0865">Zymogen</keyword>
<sequence length="423" mass="47634">MDHVYLEINKKRSIQALMGGQFLDISDLKITTSADYFSGIQKHEYDSSSDDDDDDDDDDMSENENIEKNFINLNSKNITINHTEDNVFLIPLQHLRDSQFVGKLELGTPPQELHPIFDTGSTNLWMVTTACKEDSCKKVNRYDPKKSSSFLQSKTGDKLHIVFGSGTITGTIGTETFRLGKHVVKNQTFGLVESESKDSLSSENIFDYIDFEGIVGLGFAQMLSTGKTTFFDNLLEQNKNLLPQFSFYISPENNKSTLVIGGISNAFYEGDIYMLPVTKEYYWEVSLDAIYIGDKKICCDTPSYVIFDSGTSYNTVPSSQMSTLLQLIPQTSCSNNNYRDVLKDYPFIKYVFGDLTIELSPAEYMVLNDSLCIPGYMQIDVPSEHNNAYLLGTVTFMRHYFTVFVKGTGDKPSMVGIARVKKV</sequence>
<dbReference type="GO" id="GO:0004190">
    <property type="term" value="F:aspartic-type endopeptidase activity"/>
    <property type="evidence" value="ECO:0007669"/>
    <property type="project" value="UniProtKB-KW"/>
</dbReference>
<keyword evidence="7" id="KW-1015">Disulfide bond</keyword>
<reference evidence="11" key="1">
    <citation type="submission" date="2025-08" db="UniProtKB">
        <authorList>
            <consortium name="Ensembl"/>
        </authorList>
    </citation>
    <scope>IDENTIFICATION</scope>
</reference>
<feature type="disulfide bond" evidence="7">
    <location>
        <begin position="131"/>
        <end position="136"/>
    </location>
</feature>
<dbReference type="PANTHER" id="PTHR47966:SF51">
    <property type="entry name" value="BETA-SITE APP-CLEAVING ENZYME, ISOFORM A-RELATED"/>
    <property type="match status" value="1"/>
</dbReference>
<evidence type="ECO:0000256" key="3">
    <source>
        <dbReference type="ARBA" id="ARBA00022750"/>
    </source>
</evidence>
<keyword evidence="4 8" id="KW-0378">Hydrolase</keyword>
<feature type="region of interest" description="Disordered" evidence="9">
    <location>
        <begin position="42"/>
        <end position="62"/>
    </location>
</feature>
<evidence type="ECO:0000259" key="10">
    <source>
        <dbReference type="PROSITE" id="PS51767"/>
    </source>
</evidence>
<evidence type="ECO:0000256" key="9">
    <source>
        <dbReference type="SAM" id="MobiDB-lite"/>
    </source>
</evidence>
<dbReference type="Pfam" id="PF00026">
    <property type="entry name" value="Asp"/>
    <property type="match status" value="1"/>
</dbReference>
<proteinExistence type="inferred from homology"/>
<evidence type="ECO:0000256" key="7">
    <source>
        <dbReference type="PIRSR" id="PIRSR601461-2"/>
    </source>
</evidence>
<dbReference type="InterPro" id="IPR034164">
    <property type="entry name" value="Pepsin-like_dom"/>
</dbReference>
<protein>
    <recommendedName>
        <fullName evidence="10">Peptidase A1 domain-containing protein</fullName>
    </recommendedName>
</protein>
<dbReference type="InterPro" id="IPR033121">
    <property type="entry name" value="PEPTIDASE_A1"/>
</dbReference>
<evidence type="ECO:0000313" key="12">
    <source>
        <dbReference type="Proteomes" id="UP000694416"/>
    </source>
</evidence>
<dbReference type="GO" id="GO:0006508">
    <property type="term" value="P:proteolysis"/>
    <property type="evidence" value="ECO:0007669"/>
    <property type="project" value="UniProtKB-KW"/>
</dbReference>
<evidence type="ECO:0000256" key="1">
    <source>
        <dbReference type="ARBA" id="ARBA00007447"/>
    </source>
</evidence>
<feature type="active site" evidence="6">
    <location>
        <position position="308"/>
    </location>
</feature>
<dbReference type="CDD" id="cd05471">
    <property type="entry name" value="pepsin_like"/>
    <property type="match status" value="1"/>
</dbReference>
<evidence type="ECO:0000256" key="4">
    <source>
        <dbReference type="ARBA" id="ARBA00022801"/>
    </source>
</evidence>
<dbReference type="Proteomes" id="UP000694416">
    <property type="component" value="Unplaced"/>
</dbReference>
<evidence type="ECO:0000256" key="2">
    <source>
        <dbReference type="ARBA" id="ARBA00022670"/>
    </source>
</evidence>
<accession>A0A8C9GNH0</accession>
<dbReference type="PROSITE" id="PS00141">
    <property type="entry name" value="ASP_PROTEASE"/>
    <property type="match status" value="1"/>
</dbReference>
<dbReference type="Ensembl" id="ENSPTET00000006093.1">
    <property type="protein sequence ID" value="ENSPTEP00000003887.1"/>
    <property type="gene ID" value="ENSPTEG00000004605.1"/>
</dbReference>
<evidence type="ECO:0000256" key="5">
    <source>
        <dbReference type="ARBA" id="ARBA00023145"/>
    </source>
</evidence>
<dbReference type="SUPFAM" id="SSF50630">
    <property type="entry name" value="Acid proteases"/>
    <property type="match status" value="1"/>
</dbReference>
<evidence type="ECO:0000256" key="6">
    <source>
        <dbReference type="PIRSR" id="PIRSR601461-1"/>
    </source>
</evidence>
<dbReference type="PRINTS" id="PR00792">
    <property type="entry name" value="PEPSIN"/>
</dbReference>